<dbReference type="Pfam" id="PF02861">
    <property type="entry name" value="Clp_N"/>
    <property type="match status" value="2"/>
</dbReference>
<dbReference type="Gene3D" id="1.10.1780.10">
    <property type="entry name" value="Clp, N-terminal domain"/>
    <property type="match status" value="2"/>
</dbReference>
<sequence>MFERFTVQARAAVVRAQREARDLGAAKVGTEHLLLAVLDPEAGLAYTVLHAAGVDRDRVREEVRRLSAPRQLGEDDAAALRAIGIDLDAVRARVEETFGEGALQPAEPERGRGFLRRRATGGRWFTPRAKKVLELSLREALHLGHRYIGSEHLLLGLVREGEGLAARILTGSGLTLDDLRARVLTELRDAA</sequence>
<gene>
    <name evidence="3" type="ORF">IW245_004931</name>
</gene>
<evidence type="ECO:0000256" key="1">
    <source>
        <dbReference type="PROSITE-ProRule" id="PRU01251"/>
    </source>
</evidence>
<dbReference type="Proteomes" id="UP000622552">
    <property type="component" value="Unassembled WGS sequence"/>
</dbReference>
<keyword evidence="3" id="KW-0067">ATP-binding</keyword>
<keyword evidence="3" id="KW-0547">Nucleotide-binding</keyword>
<dbReference type="PANTHER" id="PTHR47016">
    <property type="entry name" value="ATP-DEPENDENT CLP PROTEASE ATP-BINDING SUBUNIT CLPT1, CHLOROPLASTIC"/>
    <property type="match status" value="1"/>
</dbReference>
<dbReference type="PROSITE" id="PS51903">
    <property type="entry name" value="CLP_R"/>
    <property type="match status" value="1"/>
</dbReference>
<dbReference type="InterPro" id="IPR004176">
    <property type="entry name" value="Clp_R_N"/>
</dbReference>
<reference evidence="3" key="1">
    <citation type="submission" date="2020-11" db="EMBL/GenBank/DDBJ databases">
        <title>Sequencing the genomes of 1000 actinobacteria strains.</title>
        <authorList>
            <person name="Klenk H.-P."/>
        </authorList>
    </citation>
    <scope>NUCLEOTIDE SEQUENCE</scope>
    <source>
        <strain evidence="3">DSM 45356</strain>
    </source>
</reference>
<feature type="domain" description="Clp R" evidence="2">
    <location>
        <begin position="2"/>
        <end position="190"/>
    </location>
</feature>
<dbReference type="GO" id="GO:0006508">
    <property type="term" value="P:proteolysis"/>
    <property type="evidence" value="ECO:0007669"/>
    <property type="project" value="UniProtKB-KW"/>
</dbReference>
<evidence type="ECO:0000259" key="2">
    <source>
        <dbReference type="PROSITE" id="PS51903"/>
    </source>
</evidence>
<organism evidence="3 4">
    <name type="scientific">Longispora fulva</name>
    <dbReference type="NCBI Taxonomy" id="619741"/>
    <lineage>
        <taxon>Bacteria</taxon>
        <taxon>Bacillati</taxon>
        <taxon>Actinomycetota</taxon>
        <taxon>Actinomycetes</taxon>
        <taxon>Micromonosporales</taxon>
        <taxon>Micromonosporaceae</taxon>
        <taxon>Longispora</taxon>
    </lineage>
</organism>
<evidence type="ECO:0000313" key="3">
    <source>
        <dbReference type="EMBL" id="MBG6138737.1"/>
    </source>
</evidence>
<keyword evidence="1" id="KW-0677">Repeat</keyword>
<evidence type="ECO:0000313" key="4">
    <source>
        <dbReference type="Proteomes" id="UP000622552"/>
    </source>
</evidence>
<dbReference type="InterPro" id="IPR036628">
    <property type="entry name" value="Clp_N_dom_sf"/>
</dbReference>
<name>A0A8J7KY36_9ACTN</name>
<protein>
    <submittedName>
        <fullName evidence="3">ATP-dependent Clp protease ATP-binding subunit ClpA</fullName>
    </submittedName>
</protein>
<keyword evidence="4" id="KW-1185">Reference proteome</keyword>
<dbReference type="AlphaFoldDB" id="A0A8J7KY36"/>
<keyword evidence="3" id="KW-0378">Hydrolase</keyword>
<dbReference type="InterPro" id="IPR044217">
    <property type="entry name" value="CLPT1/2"/>
</dbReference>
<proteinExistence type="predicted"/>
<dbReference type="SUPFAM" id="SSF81923">
    <property type="entry name" value="Double Clp-N motif"/>
    <property type="match status" value="2"/>
</dbReference>
<dbReference type="PANTHER" id="PTHR47016:SF5">
    <property type="entry name" value="CLP DOMAIN SUPERFAMILY PROTEIN"/>
    <property type="match status" value="1"/>
</dbReference>
<dbReference type="EMBL" id="JADOUF010000001">
    <property type="protein sequence ID" value="MBG6138737.1"/>
    <property type="molecule type" value="Genomic_DNA"/>
</dbReference>
<keyword evidence="3" id="KW-0645">Protease</keyword>
<dbReference type="GO" id="GO:0005524">
    <property type="term" value="F:ATP binding"/>
    <property type="evidence" value="ECO:0007669"/>
    <property type="project" value="UniProtKB-KW"/>
</dbReference>
<comment type="caution">
    <text evidence="3">The sequence shown here is derived from an EMBL/GenBank/DDBJ whole genome shotgun (WGS) entry which is preliminary data.</text>
</comment>
<accession>A0A8J7KY36</accession>
<dbReference type="GO" id="GO:0008233">
    <property type="term" value="F:peptidase activity"/>
    <property type="evidence" value="ECO:0007669"/>
    <property type="project" value="UniProtKB-KW"/>
</dbReference>
<dbReference type="RefSeq" id="WP_197005462.1">
    <property type="nucleotide sequence ID" value="NZ_BONS01000009.1"/>
</dbReference>